<dbReference type="EMBL" id="MLJW01000618">
    <property type="protein sequence ID" value="OIQ84434.1"/>
    <property type="molecule type" value="Genomic_DNA"/>
</dbReference>
<protein>
    <recommendedName>
        <fullName evidence="4">Elongation factor P maturation arginine rhamnosyltransferase EarP</fullName>
    </recommendedName>
</protein>
<accession>A0A1J5QM74</accession>
<proteinExistence type="predicted"/>
<dbReference type="InterPro" id="IPR016633">
    <property type="entry name" value="EarP"/>
</dbReference>
<gene>
    <name evidence="3" type="ORF">GALL_337440</name>
</gene>
<name>A0A1J5QM74_9ZZZZ</name>
<evidence type="ECO:0000256" key="1">
    <source>
        <dbReference type="ARBA" id="ARBA00022676"/>
    </source>
</evidence>
<organism evidence="3">
    <name type="scientific">mine drainage metagenome</name>
    <dbReference type="NCBI Taxonomy" id="410659"/>
    <lineage>
        <taxon>unclassified sequences</taxon>
        <taxon>metagenomes</taxon>
        <taxon>ecological metagenomes</taxon>
    </lineage>
</organism>
<evidence type="ECO:0008006" key="4">
    <source>
        <dbReference type="Google" id="ProtNLM"/>
    </source>
</evidence>
<dbReference type="PIRSF" id="PIRSF015557">
    <property type="entry name" value="UCP015557"/>
    <property type="match status" value="1"/>
</dbReference>
<dbReference type="Pfam" id="PF10093">
    <property type="entry name" value="EarP"/>
    <property type="match status" value="1"/>
</dbReference>
<dbReference type="AlphaFoldDB" id="A0A1J5QM74"/>
<sequence length="376" mass="42271">MSSPGRWDIFCQVIDNFGDIGVCWRLARQLAAEHGIIVRLWVDDLDTLRHLCPDVDLHAGAQHCAGVDIRHWATPFPDPVPAEVVIEAFGCELPLSYQDAMAQSVKPPVWINLEYLTAESWVEGCHALPSPHPHLPLTKHFFFPGFTPKTGGLLREQGLLTARDASQRTPAQLWRALKLPCPAQDEITVSLFCYDTAPVPRLLAAWQNSYTPVRCLLPESGILDRVATHFGLPALLPGTTVQRGNLTLQVLPFLRQEEYDLLLWACDCNFVRGEDSFIRAQWAGKPMVWQIYAQAENAHLAKLDAFLERYCSGLDQSAADAVRAFHHGWNGHAPLHWNDFLQHHAALLLHARTWAEQLARQPDLASNLVIFCKNRL</sequence>
<comment type="caution">
    <text evidence="3">The sequence shown here is derived from an EMBL/GenBank/DDBJ whole genome shotgun (WGS) entry which is preliminary data.</text>
</comment>
<evidence type="ECO:0000256" key="2">
    <source>
        <dbReference type="ARBA" id="ARBA00022679"/>
    </source>
</evidence>
<dbReference type="NCBIfam" id="TIGR03837">
    <property type="entry name" value="efp_Arg_rhamno"/>
    <property type="match status" value="1"/>
</dbReference>
<reference evidence="3" key="1">
    <citation type="submission" date="2016-10" db="EMBL/GenBank/DDBJ databases">
        <title>Sequence of Gallionella enrichment culture.</title>
        <authorList>
            <person name="Poehlein A."/>
            <person name="Muehling M."/>
            <person name="Daniel R."/>
        </authorList>
    </citation>
    <scope>NUCLEOTIDE SEQUENCE</scope>
</reference>
<dbReference type="GO" id="GO:0106361">
    <property type="term" value="F:protein-arginine rhamnosyltransferase activity"/>
    <property type="evidence" value="ECO:0007669"/>
    <property type="project" value="InterPro"/>
</dbReference>
<keyword evidence="2" id="KW-0808">Transferase</keyword>
<keyword evidence="1" id="KW-0328">Glycosyltransferase</keyword>
<evidence type="ECO:0000313" key="3">
    <source>
        <dbReference type="EMBL" id="OIQ84434.1"/>
    </source>
</evidence>